<protein>
    <submittedName>
        <fullName evidence="2">Uncharacterized protein</fullName>
    </submittedName>
</protein>
<feature type="region of interest" description="Disordered" evidence="1">
    <location>
        <begin position="1"/>
        <end position="46"/>
    </location>
</feature>
<sequence>MTMAPQHRHIPDGRRREEDTTSSLRTRFTEGERKMTVSSRKNISSPQHDELVISSTGSVLHHVLLIMSTTHHSSFPTHVQITAIIFLAYAEHMNAVVGNFVFK</sequence>
<gene>
    <name evidence="2" type="ORF">KP509_28G051600</name>
</gene>
<dbReference type="EMBL" id="CM035433">
    <property type="protein sequence ID" value="KAH7293999.1"/>
    <property type="molecule type" value="Genomic_DNA"/>
</dbReference>
<evidence type="ECO:0000256" key="1">
    <source>
        <dbReference type="SAM" id="MobiDB-lite"/>
    </source>
</evidence>
<evidence type="ECO:0000313" key="3">
    <source>
        <dbReference type="Proteomes" id="UP000825935"/>
    </source>
</evidence>
<accession>A0A8T2RC64</accession>
<organism evidence="2 3">
    <name type="scientific">Ceratopteris richardii</name>
    <name type="common">Triangle waterfern</name>
    <dbReference type="NCBI Taxonomy" id="49495"/>
    <lineage>
        <taxon>Eukaryota</taxon>
        <taxon>Viridiplantae</taxon>
        <taxon>Streptophyta</taxon>
        <taxon>Embryophyta</taxon>
        <taxon>Tracheophyta</taxon>
        <taxon>Polypodiopsida</taxon>
        <taxon>Polypodiidae</taxon>
        <taxon>Polypodiales</taxon>
        <taxon>Pteridineae</taxon>
        <taxon>Pteridaceae</taxon>
        <taxon>Parkerioideae</taxon>
        <taxon>Ceratopteris</taxon>
    </lineage>
</organism>
<name>A0A8T2RC64_CERRI</name>
<comment type="caution">
    <text evidence="2">The sequence shown here is derived from an EMBL/GenBank/DDBJ whole genome shotgun (WGS) entry which is preliminary data.</text>
</comment>
<keyword evidence="3" id="KW-1185">Reference proteome</keyword>
<reference evidence="2" key="1">
    <citation type="submission" date="2021-08" db="EMBL/GenBank/DDBJ databases">
        <title>WGS assembly of Ceratopteris richardii.</title>
        <authorList>
            <person name="Marchant D.B."/>
            <person name="Chen G."/>
            <person name="Jenkins J."/>
            <person name="Shu S."/>
            <person name="Leebens-Mack J."/>
            <person name="Grimwood J."/>
            <person name="Schmutz J."/>
            <person name="Soltis P."/>
            <person name="Soltis D."/>
            <person name="Chen Z.-H."/>
        </authorList>
    </citation>
    <scope>NUCLEOTIDE SEQUENCE</scope>
    <source>
        <strain evidence="2">Whitten #5841</strain>
        <tissue evidence="2">Leaf</tissue>
    </source>
</reference>
<dbReference type="AlphaFoldDB" id="A0A8T2RC64"/>
<feature type="compositionally biased region" description="Basic and acidic residues" evidence="1">
    <location>
        <begin position="9"/>
        <end position="19"/>
    </location>
</feature>
<proteinExistence type="predicted"/>
<evidence type="ECO:0000313" key="2">
    <source>
        <dbReference type="EMBL" id="KAH7293999.1"/>
    </source>
</evidence>
<dbReference type="Proteomes" id="UP000825935">
    <property type="component" value="Chromosome 28"/>
</dbReference>
<feature type="compositionally biased region" description="Polar residues" evidence="1">
    <location>
        <begin position="36"/>
        <end position="46"/>
    </location>
</feature>